<sequence length="791" mass="85702">MSNKLLVRRAAVLGAGVMGAQIAAHLTNAGVDTVLFDLPAKEGDPNGVVTRAIANLGKLSPAPLAGKGLAARIIPANYDDGLELLKDCDIVIEAIAERMDWKQDLYRKIAPFVADHAVLASNTSGLGINALADVLPEQLRHRFCGVHFFNPPRYMHLAELIPARTTDKAVLEGLETFLTTTLGKGVVVAKDTPNFIGNRIGVFSMLAAMHHTEQFGLGFDTVDALTGPLIGRPKSATYRTADVVGLDTMAHVIKTMADTLPDDPWHKYFKTPKWLAALIEKGALGQKTRAGVYTKKGKDILVLDLKAQDYRASTSELDADVATLLKERNPAKKFAALRASQHPQAKFLWACFRDTFHYSACHLESIADTARDVDLAMRWGYGWSMGPFESWQAAGWKQVAEWIAEDIVAGKAMSTAALPDWVFDGREGVHTSEGSYSPARNDKVPRSSNPVYARQRFPDPLLGESFPQGHTVFENDGVRLWADEGDDIAVLSFKTKMHTVNDHVLNGIQEAIGIAERDFRGLVIWQPKEPFSAGADLSGALGLLQAGDLKGFEAMVANFQATSQRIKYSLVPVVAAVRGLALGGGCEFQMHAAHTVFALESYIGLVEAGVGLLPAGGGLKELAVRASDKAGATGDVFAELKTAFESVAMAKVATSAVEAKELKLARDGDTVVFNAFELLHVAKAQALALAESGYRPPLPARNIRVAGDVGIATFKMLLVNMLEGRFISPHDYEIASRIATVICGGEVDKDSLVDEDWLIRLEREHFVALAQMPKTQERIAHMLKTGKPLRN</sequence>
<evidence type="ECO:0000313" key="12">
    <source>
        <dbReference type="Proteomes" id="UP000317199"/>
    </source>
</evidence>
<dbReference type="GO" id="GO:0003857">
    <property type="term" value="F:(3S)-3-hydroxyacyl-CoA dehydrogenase (NAD+) activity"/>
    <property type="evidence" value="ECO:0007669"/>
    <property type="project" value="UniProtKB-EC"/>
</dbReference>
<evidence type="ECO:0000256" key="7">
    <source>
        <dbReference type="ARBA" id="ARBA00049556"/>
    </source>
</evidence>
<dbReference type="InterPro" id="IPR029045">
    <property type="entry name" value="ClpP/crotonase-like_dom_sf"/>
</dbReference>
<evidence type="ECO:0000256" key="2">
    <source>
        <dbReference type="ARBA" id="ARBA00022832"/>
    </source>
</evidence>
<feature type="domain" description="3-hydroxyacyl-CoA dehydrogenase C-terminal" evidence="9">
    <location>
        <begin position="195"/>
        <end position="294"/>
    </location>
</feature>
<dbReference type="Pfam" id="PF02737">
    <property type="entry name" value="3HCDH_N"/>
    <property type="match status" value="1"/>
</dbReference>
<evidence type="ECO:0000259" key="10">
    <source>
        <dbReference type="Pfam" id="PF02737"/>
    </source>
</evidence>
<dbReference type="InterPro" id="IPR008927">
    <property type="entry name" value="6-PGluconate_DH-like_C_sf"/>
</dbReference>
<dbReference type="OrthoDB" id="5389341at2"/>
<dbReference type="SUPFAM" id="SSF48179">
    <property type="entry name" value="6-phosphogluconate dehydrogenase C-terminal domain-like"/>
    <property type="match status" value="2"/>
</dbReference>
<name>A0A514BRQ5_9GAMM</name>
<feature type="chain" id="PRO_5021921176" evidence="8">
    <location>
        <begin position="24"/>
        <end position="791"/>
    </location>
</feature>
<organism evidence="11 12">
    <name type="scientific">Marilutibacter alkalisoli</name>
    <dbReference type="NCBI Taxonomy" id="2591633"/>
    <lineage>
        <taxon>Bacteria</taxon>
        <taxon>Pseudomonadati</taxon>
        <taxon>Pseudomonadota</taxon>
        <taxon>Gammaproteobacteria</taxon>
        <taxon>Lysobacterales</taxon>
        <taxon>Lysobacteraceae</taxon>
        <taxon>Marilutibacter</taxon>
    </lineage>
</organism>
<gene>
    <name evidence="11" type="ORF">FKV23_08240</name>
</gene>
<evidence type="ECO:0000313" key="11">
    <source>
        <dbReference type="EMBL" id="QDH70084.1"/>
    </source>
</evidence>
<dbReference type="UniPathway" id="UPA00659"/>
<evidence type="ECO:0000256" key="4">
    <source>
        <dbReference type="ARBA" id="ARBA00023002"/>
    </source>
</evidence>
<dbReference type="GO" id="GO:0070403">
    <property type="term" value="F:NAD+ binding"/>
    <property type="evidence" value="ECO:0007669"/>
    <property type="project" value="InterPro"/>
</dbReference>
<dbReference type="Pfam" id="PF00725">
    <property type="entry name" value="3HCDH"/>
    <property type="match status" value="1"/>
</dbReference>
<keyword evidence="8" id="KW-0732">Signal</keyword>
<evidence type="ECO:0000256" key="8">
    <source>
        <dbReference type="SAM" id="SignalP"/>
    </source>
</evidence>
<protein>
    <submittedName>
        <fullName evidence="11">3-hydroxyacyl-CoA dehydrogenase</fullName>
    </submittedName>
</protein>
<dbReference type="AlphaFoldDB" id="A0A514BRQ5"/>
<proteinExistence type="predicted"/>
<dbReference type="CDD" id="cd06558">
    <property type="entry name" value="crotonase-like"/>
    <property type="match status" value="1"/>
</dbReference>
<reference evidence="11 12" key="1">
    <citation type="submission" date="2019-06" db="EMBL/GenBank/DDBJ databases">
        <title>Lysobacter alkalisoli sp. nov. isolated from saline-alkali soil.</title>
        <authorList>
            <person name="Sun J.-Q."/>
            <person name="Xu L."/>
        </authorList>
    </citation>
    <scope>NUCLEOTIDE SEQUENCE [LARGE SCALE GENOMIC DNA]</scope>
    <source>
        <strain evidence="11 12">SJ-36</strain>
    </source>
</reference>
<keyword evidence="2" id="KW-0276">Fatty acid metabolism</keyword>
<evidence type="ECO:0000256" key="3">
    <source>
        <dbReference type="ARBA" id="ARBA00022963"/>
    </source>
</evidence>
<keyword evidence="4" id="KW-0560">Oxidoreductase</keyword>
<dbReference type="InterPro" id="IPR006108">
    <property type="entry name" value="3HC_DH_C"/>
</dbReference>
<evidence type="ECO:0000256" key="1">
    <source>
        <dbReference type="ARBA" id="ARBA00005005"/>
    </source>
</evidence>
<dbReference type="EMBL" id="CP041242">
    <property type="protein sequence ID" value="QDH70084.1"/>
    <property type="molecule type" value="Genomic_DNA"/>
</dbReference>
<dbReference type="KEGG" id="lyj:FKV23_08240"/>
<feature type="signal peptide" evidence="8">
    <location>
        <begin position="1"/>
        <end position="23"/>
    </location>
</feature>
<dbReference type="Gene3D" id="3.40.50.720">
    <property type="entry name" value="NAD(P)-binding Rossmann-like Domain"/>
    <property type="match status" value="1"/>
</dbReference>
<dbReference type="Proteomes" id="UP000317199">
    <property type="component" value="Chromosome"/>
</dbReference>
<keyword evidence="6" id="KW-0443">Lipid metabolism</keyword>
<dbReference type="RefSeq" id="WP_141623421.1">
    <property type="nucleotide sequence ID" value="NZ_CP041242.1"/>
</dbReference>
<keyword evidence="12" id="KW-1185">Reference proteome</keyword>
<evidence type="ECO:0000259" key="9">
    <source>
        <dbReference type="Pfam" id="PF00725"/>
    </source>
</evidence>
<comment type="pathway">
    <text evidence="1">Lipid metabolism; fatty acid beta-oxidation.</text>
</comment>
<dbReference type="GO" id="GO:0006635">
    <property type="term" value="P:fatty acid beta-oxidation"/>
    <property type="evidence" value="ECO:0007669"/>
    <property type="project" value="UniProtKB-UniPathway"/>
</dbReference>
<comment type="catalytic activity">
    <reaction evidence="7">
        <text>a (3S)-3-hydroxyacyl-CoA + NAD(+) = a 3-oxoacyl-CoA + NADH + H(+)</text>
        <dbReference type="Rhea" id="RHEA:22432"/>
        <dbReference type="ChEBI" id="CHEBI:15378"/>
        <dbReference type="ChEBI" id="CHEBI:57318"/>
        <dbReference type="ChEBI" id="CHEBI:57540"/>
        <dbReference type="ChEBI" id="CHEBI:57945"/>
        <dbReference type="ChEBI" id="CHEBI:90726"/>
        <dbReference type="EC" id="1.1.1.35"/>
    </reaction>
</comment>
<dbReference type="Gene3D" id="3.90.226.10">
    <property type="entry name" value="2-enoyl-CoA Hydratase, Chain A, domain 1"/>
    <property type="match status" value="1"/>
</dbReference>
<dbReference type="PANTHER" id="PTHR48075">
    <property type="entry name" value="3-HYDROXYACYL-COA DEHYDROGENASE FAMILY PROTEIN"/>
    <property type="match status" value="1"/>
</dbReference>
<keyword evidence="5" id="KW-0520">NAD</keyword>
<dbReference type="InterPro" id="IPR006176">
    <property type="entry name" value="3-OHacyl-CoA_DH_NAD-bd"/>
</dbReference>
<dbReference type="SUPFAM" id="SSF51735">
    <property type="entry name" value="NAD(P)-binding Rossmann-fold domains"/>
    <property type="match status" value="1"/>
</dbReference>
<dbReference type="InterPro" id="IPR036291">
    <property type="entry name" value="NAD(P)-bd_dom_sf"/>
</dbReference>
<feature type="domain" description="3-hydroxyacyl-CoA dehydrogenase NAD binding" evidence="10">
    <location>
        <begin position="10"/>
        <end position="192"/>
    </location>
</feature>
<accession>A0A514BRQ5</accession>
<evidence type="ECO:0000256" key="5">
    <source>
        <dbReference type="ARBA" id="ARBA00023027"/>
    </source>
</evidence>
<dbReference type="PANTHER" id="PTHR48075:SF7">
    <property type="entry name" value="3-HYDROXYACYL-COA DEHYDROGENASE-RELATED"/>
    <property type="match status" value="1"/>
</dbReference>
<dbReference type="Gene3D" id="1.10.1040.50">
    <property type="match status" value="1"/>
</dbReference>
<keyword evidence="3" id="KW-0442">Lipid degradation</keyword>
<dbReference type="Pfam" id="PF00378">
    <property type="entry name" value="ECH_1"/>
    <property type="match status" value="1"/>
</dbReference>
<dbReference type="InterPro" id="IPR001753">
    <property type="entry name" value="Enoyl-CoA_hydra/iso"/>
</dbReference>
<dbReference type="SUPFAM" id="SSF52096">
    <property type="entry name" value="ClpP/crotonase"/>
    <property type="match status" value="1"/>
</dbReference>
<evidence type="ECO:0000256" key="6">
    <source>
        <dbReference type="ARBA" id="ARBA00023098"/>
    </source>
</evidence>